<accession>A0A210QKA8</accession>
<evidence type="ECO:0000256" key="1">
    <source>
        <dbReference type="ARBA" id="ARBA00004141"/>
    </source>
</evidence>
<dbReference type="InterPro" id="IPR036734">
    <property type="entry name" value="Neur_chan_lig-bd_sf"/>
</dbReference>
<feature type="transmembrane region" description="Helical" evidence="5">
    <location>
        <begin position="399"/>
        <end position="421"/>
    </location>
</feature>
<comment type="subcellular location">
    <subcellularLocation>
        <location evidence="1">Membrane</location>
        <topology evidence="1">Multi-pass membrane protein</topology>
    </subcellularLocation>
</comment>
<evidence type="ECO:0000259" key="6">
    <source>
        <dbReference type="Pfam" id="PF02931"/>
    </source>
</evidence>
<keyword evidence="4 5" id="KW-0472">Membrane</keyword>
<feature type="transmembrane region" description="Helical" evidence="5">
    <location>
        <begin position="294"/>
        <end position="317"/>
    </location>
</feature>
<feature type="domain" description="Neurotransmitter-gated ion-channel ligand-binding" evidence="6">
    <location>
        <begin position="32"/>
        <end position="232"/>
    </location>
</feature>
<dbReference type="GO" id="GO:0004888">
    <property type="term" value="F:transmembrane signaling receptor activity"/>
    <property type="evidence" value="ECO:0007669"/>
    <property type="project" value="InterPro"/>
</dbReference>
<keyword evidence="2 5" id="KW-0812">Transmembrane</keyword>
<dbReference type="Pfam" id="PF02932">
    <property type="entry name" value="Neur_chan_memb"/>
    <property type="match status" value="1"/>
</dbReference>
<dbReference type="InterPro" id="IPR036719">
    <property type="entry name" value="Neuro-gated_channel_TM_sf"/>
</dbReference>
<dbReference type="Pfam" id="PF02931">
    <property type="entry name" value="Neur_chan_LBD"/>
    <property type="match status" value="1"/>
</dbReference>
<dbReference type="Gene3D" id="2.70.170.10">
    <property type="entry name" value="Neurotransmitter-gated ion-channel ligand-binding domain"/>
    <property type="match status" value="1"/>
</dbReference>
<dbReference type="InterPro" id="IPR006201">
    <property type="entry name" value="Neur_channel"/>
</dbReference>
<dbReference type="GO" id="GO:0016020">
    <property type="term" value="C:membrane"/>
    <property type="evidence" value="ECO:0007669"/>
    <property type="project" value="UniProtKB-SubCell"/>
</dbReference>
<dbReference type="PRINTS" id="PR00252">
    <property type="entry name" value="NRIONCHANNEL"/>
</dbReference>
<dbReference type="InterPro" id="IPR006029">
    <property type="entry name" value="Neurotrans-gated_channel_TM"/>
</dbReference>
<dbReference type="InterPro" id="IPR018000">
    <property type="entry name" value="Neurotransmitter_ion_chnl_CS"/>
</dbReference>
<dbReference type="InterPro" id="IPR038050">
    <property type="entry name" value="Neuro_actylchol_rec"/>
</dbReference>
<evidence type="ECO:0000256" key="4">
    <source>
        <dbReference type="ARBA" id="ARBA00023136"/>
    </source>
</evidence>
<dbReference type="GO" id="GO:0005230">
    <property type="term" value="F:extracellular ligand-gated monoatomic ion channel activity"/>
    <property type="evidence" value="ECO:0007669"/>
    <property type="project" value="InterPro"/>
</dbReference>
<reference evidence="8 9" key="1">
    <citation type="journal article" date="2017" name="Nat. Ecol. Evol.">
        <title>Scallop genome provides insights into evolution of bilaterian karyotype and development.</title>
        <authorList>
            <person name="Wang S."/>
            <person name="Zhang J."/>
            <person name="Jiao W."/>
            <person name="Li J."/>
            <person name="Xun X."/>
            <person name="Sun Y."/>
            <person name="Guo X."/>
            <person name="Huan P."/>
            <person name="Dong B."/>
            <person name="Zhang L."/>
            <person name="Hu X."/>
            <person name="Sun X."/>
            <person name="Wang J."/>
            <person name="Zhao C."/>
            <person name="Wang Y."/>
            <person name="Wang D."/>
            <person name="Huang X."/>
            <person name="Wang R."/>
            <person name="Lv J."/>
            <person name="Li Y."/>
            <person name="Zhang Z."/>
            <person name="Liu B."/>
            <person name="Lu W."/>
            <person name="Hui Y."/>
            <person name="Liang J."/>
            <person name="Zhou Z."/>
            <person name="Hou R."/>
            <person name="Li X."/>
            <person name="Liu Y."/>
            <person name="Li H."/>
            <person name="Ning X."/>
            <person name="Lin Y."/>
            <person name="Zhao L."/>
            <person name="Xing Q."/>
            <person name="Dou J."/>
            <person name="Li Y."/>
            <person name="Mao J."/>
            <person name="Guo H."/>
            <person name="Dou H."/>
            <person name="Li T."/>
            <person name="Mu C."/>
            <person name="Jiang W."/>
            <person name="Fu Q."/>
            <person name="Fu X."/>
            <person name="Miao Y."/>
            <person name="Liu J."/>
            <person name="Yu Q."/>
            <person name="Li R."/>
            <person name="Liao H."/>
            <person name="Li X."/>
            <person name="Kong Y."/>
            <person name="Jiang Z."/>
            <person name="Chourrout D."/>
            <person name="Li R."/>
            <person name="Bao Z."/>
        </authorList>
    </citation>
    <scope>NUCLEOTIDE SEQUENCE [LARGE SCALE GENOMIC DNA]</scope>
    <source>
        <strain evidence="8 9">PY_sf001</strain>
    </source>
</reference>
<dbReference type="OrthoDB" id="6153170at2759"/>
<dbReference type="CDD" id="cd19051">
    <property type="entry name" value="LGIC_TM_cation"/>
    <property type="match status" value="1"/>
</dbReference>
<evidence type="ECO:0000256" key="3">
    <source>
        <dbReference type="ARBA" id="ARBA00022989"/>
    </source>
</evidence>
<keyword evidence="5" id="KW-0406">Ion transport</keyword>
<dbReference type="EMBL" id="NEDP02003223">
    <property type="protein sequence ID" value="OWF49182.1"/>
    <property type="molecule type" value="Genomic_DNA"/>
</dbReference>
<keyword evidence="5" id="KW-0407">Ion channel</keyword>
<keyword evidence="5" id="KW-0813">Transport</keyword>
<dbReference type="FunFam" id="2.70.170.10:FF:000028">
    <property type="entry name" value="AcetylCholine Receptor"/>
    <property type="match status" value="1"/>
</dbReference>
<comment type="caution">
    <text evidence="8">The sequence shown here is derived from an EMBL/GenBank/DDBJ whole genome shotgun (WGS) entry which is preliminary data.</text>
</comment>
<dbReference type="AlphaFoldDB" id="A0A210QKA8"/>
<keyword evidence="8" id="KW-0675">Receptor</keyword>
<feature type="chain" id="PRO_5022260651" evidence="5">
    <location>
        <begin position="22"/>
        <end position="422"/>
    </location>
</feature>
<organism evidence="8 9">
    <name type="scientific">Mizuhopecten yessoensis</name>
    <name type="common">Japanese scallop</name>
    <name type="synonym">Patinopecten yessoensis</name>
    <dbReference type="NCBI Taxonomy" id="6573"/>
    <lineage>
        <taxon>Eukaryota</taxon>
        <taxon>Metazoa</taxon>
        <taxon>Spiralia</taxon>
        <taxon>Lophotrochozoa</taxon>
        <taxon>Mollusca</taxon>
        <taxon>Bivalvia</taxon>
        <taxon>Autobranchia</taxon>
        <taxon>Pteriomorphia</taxon>
        <taxon>Pectinida</taxon>
        <taxon>Pectinoidea</taxon>
        <taxon>Pectinidae</taxon>
        <taxon>Mizuhopecten</taxon>
    </lineage>
</organism>
<feature type="signal peptide" evidence="5">
    <location>
        <begin position="1"/>
        <end position="21"/>
    </location>
</feature>
<feature type="domain" description="Neurotransmitter-gated ion-channel transmembrane" evidence="7">
    <location>
        <begin position="239"/>
        <end position="348"/>
    </location>
</feature>
<evidence type="ECO:0000313" key="8">
    <source>
        <dbReference type="EMBL" id="OWF49182.1"/>
    </source>
</evidence>
<feature type="transmembrane region" description="Helical" evidence="5">
    <location>
        <begin position="263"/>
        <end position="282"/>
    </location>
</feature>
<keyword evidence="5" id="KW-0732">Signal</keyword>
<evidence type="ECO:0000313" key="9">
    <source>
        <dbReference type="Proteomes" id="UP000242188"/>
    </source>
</evidence>
<protein>
    <submittedName>
        <fullName evidence="8">Neuronal acetylcholine receptor subunit alpha-6</fullName>
    </submittedName>
</protein>
<evidence type="ECO:0000256" key="2">
    <source>
        <dbReference type="ARBA" id="ARBA00022692"/>
    </source>
</evidence>
<dbReference type="CDD" id="cd18989">
    <property type="entry name" value="LGIC_ECD_cation"/>
    <property type="match status" value="1"/>
</dbReference>
<dbReference type="PANTHER" id="PTHR18945">
    <property type="entry name" value="NEUROTRANSMITTER GATED ION CHANNEL"/>
    <property type="match status" value="1"/>
</dbReference>
<evidence type="ECO:0000259" key="7">
    <source>
        <dbReference type="Pfam" id="PF02932"/>
    </source>
</evidence>
<dbReference type="SUPFAM" id="SSF63712">
    <property type="entry name" value="Nicotinic receptor ligand binding domain-like"/>
    <property type="match status" value="1"/>
</dbReference>
<dbReference type="STRING" id="6573.A0A210QKA8"/>
<keyword evidence="3 5" id="KW-1133">Transmembrane helix</keyword>
<sequence>MKLQGIFFLLCELCYINYGVATSGTIEDMIELQDKLFTNYSRGLRPARNLNETVRVDTAFFLLSIRDLDEVSGTISLSGGISMYWNDFRLLWKPSDHAGITEMMVHSSRIWKPSIFLVSSASDIERFGSDAFDARIDNNGFVLMNPGKTIKATCTIDMTNFPTDIQKCSLILLPWGYPVDEIHLAVLRPQFIMEYFSPNGEWDVDDTSAEEILEHGVQTSQLIYYLVLKRKPSYFIISLIIPVYTLCFLSPFVFLLPSMSGERISYIITMFLSLAVYMTLVNDNMPKVSKPMSGISYFLLMTMLFSCLLIILTIFTLRCEAVTDVTKFPKCVRRFVLKMKNRKSNRKPITSNSIEFEPHIPSTSDVSVVGHEAEHRKKGATAPDMDEPDNNDVTNCIDIMLFVLAETIVFGLILGFALVYYK</sequence>
<proteinExistence type="inferred from homology"/>
<dbReference type="Gene3D" id="1.20.58.390">
    <property type="entry name" value="Neurotransmitter-gated ion-channel transmembrane domain"/>
    <property type="match status" value="1"/>
</dbReference>
<dbReference type="SUPFAM" id="SSF90112">
    <property type="entry name" value="Neurotransmitter-gated ion-channel transmembrane pore"/>
    <property type="match status" value="1"/>
</dbReference>
<dbReference type="PROSITE" id="PS00236">
    <property type="entry name" value="NEUROTR_ION_CHANNEL"/>
    <property type="match status" value="1"/>
</dbReference>
<gene>
    <name evidence="8" type="ORF">KP79_PYT24021</name>
</gene>
<name>A0A210QKA8_MIZYE</name>
<keyword evidence="9" id="KW-1185">Reference proteome</keyword>
<dbReference type="InterPro" id="IPR006202">
    <property type="entry name" value="Neur_chan_lig-bd"/>
</dbReference>
<dbReference type="Proteomes" id="UP000242188">
    <property type="component" value="Unassembled WGS sequence"/>
</dbReference>
<evidence type="ECO:0000256" key="5">
    <source>
        <dbReference type="RuleBase" id="RU000687"/>
    </source>
</evidence>
<comment type="similarity">
    <text evidence="5">Belongs to the ligand-gated ion channel (TC 1.A.9) family.</text>
</comment>
<feature type="transmembrane region" description="Helical" evidence="5">
    <location>
        <begin position="234"/>
        <end position="257"/>
    </location>
</feature>